<dbReference type="OrthoDB" id="9105952at2"/>
<keyword evidence="2" id="KW-1185">Reference proteome</keyword>
<sequence>MTDGPFRNSRLSTRWQKFGEQLVSDAASPAERVKQACHSMMTDAGVREFSSMVRDLSSCLARSQLTLDPVADVEAVIERHLMSSLSDILRRTLIANLHDGVSPAEALQPAMEATTQEWIGIVKNRLEEHCIQARDMGDMSRADYQKGLERNAEAFSSIDVPNLCQAMKVGDRRAFSSPRLMTVDEGPE</sequence>
<evidence type="ECO:0000313" key="2">
    <source>
        <dbReference type="Proteomes" id="UP000199495"/>
    </source>
</evidence>
<protein>
    <submittedName>
        <fullName evidence="1">Uncharacterized protein</fullName>
    </submittedName>
</protein>
<name>A0A1G7Y3Q8_9HYPH</name>
<proteinExistence type="predicted"/>
<organism evidence="1 2">
    <name type="scientific">Pelagibacterium luteolum</name>
    <dbReference type="NCBI Taxonomy" id="440168"/>
    <lineage>
        <taxon>Bacteria</taxon>
        <taxon>Pseudomonadati</taxon>
        <taxon>Pseudomonadota</taxon>
        <taxon>Alphaproteobacteria</taxon>
        <taxon>Hyphomicrobiales</taxon>
        <taxon>Devosiaceae</taxon>
        <taxon>Pelagibacterium</taxon>
    </lineage>
</organism>
<dbReference type="EMBL" id="FNCS01000012">
    <property type="protein sequence ID" value="SDG90630.1"/>
    <property type="molecule type" value="Genomic_DNA"/>
</dbReference>
<dbReference type="Proteomes" id="UP000199495">
    <property type="component" value="Unassembled WGS sequence"/>
</dbReference>
<dbReference type="STRING" id="440168.SAMN04487974_11215"/>
<gene>
    <name evidence="1" type="ORF">SAMN04487974_11215</name>
</gene>
<dbReference type="AlphaFoldDB" id="A0A1G7Y3Q8"/>
<dbReference type="RefSeq" id="WP_090597625.1">
    <property type="nucleotide sequence ID" value="NZ_FNCS01000012.1"/>
</dbReference>
<reference evidence="1 2" key="1">
    <citation type="submission" date="2016-10" db="EMBL/GenBank/DDBJ databases">
        <authorList>
            <person name="de Groot N.N."/>
        </authorList>
    </citation>
    <scope>NUCLEOTIDE SEQUENCE [LARGE SCALE GENOMIC DNA]</scope>
    <source>
        <strain evidence="1 2">CGMCC 1.10267</strain>
    </source>
</reference>
<accession>A0A1G7Y3Q8</accession>
<evidence type="ECO:0000313" key="1">
    <source>
        <dbReference type="EMBL" id="SDG90630.1"/>
    </source>
</evidence>